<dbReference type="OrthoDB" id="9775268at2"/>
<comment type="subcellular location">
    <subcellularLocation>
        <location evidence="1">Cell membrane</location>
        <topology evidence="1">Multi-pass membrane protein</topology>
    </subcellularLocation>
</comment>
<dbReference type="InterPro" id="IPR020846">
    <property type="entry name" value="MFS_dom"/>
</dbReference>
<feature type="transmembrane region" description="Helical" evidence="6">
    <location>
        <begin position="152"/>
        <end position="170"/>
    </location>
</feature>
<feature type="transmembrane region" description="Helical" evidence="6">
    <location>
        <begin position="84"/>
        <end position="104"/>
    </location>
</feature>
<gene>
    <name evidence="8" type="ORF">ADN00_04095</name>
</gene>
<dbReference type="SUPFAM" id="SSF103473">
    <property type="entry name" value="MFS general substrate transporter"/>
    <property type="match status" value="1"/>
</dbReference>
<feature type="transmembrane region" description="Helical" evidence="6">
    <location>
        <begin position="266"/>
        <end position="287"/>
    </location>
</feature>
<dbReference type="PANTHER" id="PTHR23513">
    <property type="entry name" value="INTEGRAL MEMBRANE EFFLUX PROTEIN-RELATED"/>
    <property type="match status" value="1"/>
</dbReference>
<feature type="transmembrane region" description="Helical" evidence="6">
    <location>
        <begin position="176"/>
        <end position="198"/>
    </location>
</feature>
<organism evidence="8 9">
    <name type="scientific">Ornatilinea apprima</name>
    <dbReference type="NCBI Taxonomy" id="1134406"/>
    <lineage>
        <taxon>Bacteria</taxon>
        <taxon>Bacillati</taxon>
        <taxon>Chloroflexota</taxon>
        <taxon>Anaerolineae</taxon>
        <taxon>Anaerolineales</taxon>
        <taxon>Anaerolineaceae</taxon>
        <taxon>Ornatilinea</taxon>
    </lineage>
</organism>
<dbReference type="PROSITE" id="PS50850">
    <property type="entry name" value="MFS"/>
    <property type="match status" value="2"/>
</dbReference>
<dbReference type="GO" id="GO:0005886">
    <property type="term" value="C:plasma membrane"/>
    <property type="evidence" value="ECO:0007669"/>
    <property type="project" value="UniProtKB-SubCell"/>
</dbReference>
<feature type="transmembrane region" description="Helical" evidence="6">
    <location>
        <begin position="320"/>
        <end position="344"/>
    </location>
</feature>
<keyword evidence="9" id="KW-1185">Reference proteome</keyword>
<accession>A0A0P6X7R2</accession>
<evidence type="ECO:0000256" key="3">
    <source>
        <dbReference type="ARBA" id="ARBA00022692"/>
    </source>
</evidence>
<evidence type="ECO:0000256" key="4">
    <source>
        <dbReference type="ARBA" id="ARBA00022989"/>
    </source>
</evidence>
<dbReference type="AlphaFoldDB" id="A0A0P6X7R2"/>
<evidence type="ECO:0000313" key="8">
    <source>
        <dbReference type="EMBL" id="KPL79067.1"/>
    </source>
</evidence>
<keyword evidence="4 6" id="KW-1133">Transmembrane helix</keyword>
<dbReference type="STRING" id="1134406.ADN00_04095"/>
<feature type="transmembrane region" description="Helical" evidence="6">
    <location>
        <begin position="356"/>
        <end position="374"/>
    </location>
</feature>
<dbReference type="PATRIC" id="fig|1134406.4.peg.174"/>
<evidence type="ECO:0000313" key="9">
    <source>
        <dbReference type="Proteomes" id="UP000050417"/>
    </source>
</evidence>
<dbReference type="GO" id="GO:0022857">
    <property type="term" value="F:transmembrane transporter activity"/>
    <property type="evidence" value="ECO:0007669"/>
    <property type="project" value="InterPro"/>
</dbReference>
<protein>
    <submittedName>
        <fullName evidence="8">MFS transporter</fullName>
    </submittedName>
</protein>
<feature type="domain" description="Major facilitator superfamily (MFS) profile" evidence="7">
    <location>
        <begin position="1"/>
        <end position="204"/>
    </location>
</feature>
<comment type="caution">
    <text evidence="8">The sequence shown here is derived from an EMBL/GenBank/DDBJ whole genome shotgun (WGS) entry which is preliminary data.</text>
</comment>
<dbReference type="Pfam" id="PF07690">
    <property type="entry name" value="MFS_1"/>
    <property type="match status" value="1"/>
</dbReference>
<feature type="transmembrane region" description="Helical" evidence="6">
    <location>
        <begin position="294"/>
        <end position="314"/>
    </location>
</feature>
<feature type="transmembrane region" description="Helical" evidence="6">
    <location>
        <begin position="20"/>
        <end position="45"/>
    </location>
</feature>
<sequence length="429" mass="45556">MVLEQSKQNVDSKAWMKPFFFIFGGQVFSLLGSSVVQFSLIWWLTEKTGSAAVLTAAMLVGFLPEVVLGPFVGALVDRWNRRRVMILADSLVAVVTVVLIVLVWGGQLTMWPIFAALFLRSLGGVFHFTAMQASISLMVPENELSRVAGINQALRGVVNIVGPLLAAFLMGVLPFWGVLAVDVVTAFLAVLPLLIVAIPSPQSTGAVQSVKSVLADVREGLRYVRQWNGLFLLLVMATLLNFLFMPAFALMPLLVTEHFQGGALQLGWMESMFGAGIVIGGLALGAWGGFKRRIYTTMLGLMGMALGLGLVWGAPAQTLGMALAGMLLTGINMPIVNGPLFAIVQARVEPAMQGRVFSLMASISGAAVPLSMVIAGPTAELIGVRVWFLVAAAGCVLLGIGGALTPAIINLENEQQPRVQTEAAPNVVG</sequence>
<feature type="domain" description="Major facilitator superfamily (MFS) profile" evidence="7">
    <location>
        <begin position="230"/>
        <end position="429"/>
    </location>
</feature>
<evidence type="ECO:0000256" key="1">
    <source>
        <dbReference type="ARBA" id="ARBA00004651"/>
    </source>
</evidence>
<dbReference type="CDD" id="cd06173">
    <property type="entry name" value="MFS_MefA_like"/>
    <property type="match status" value="1"/>
</dbReference>
<evidence type="ECO:0000259" key="7">
    <source>
        <dbReference type="PROSITE" id="PS50850"/>
    </source>
</evidence>
<evidence type="ECO:0000256" key="2">
    <source>
        <dbReference type="ARBA" id="ARBA00022475"/>
    </source>
</evidence>
<dbReference type="Gene3D" id="1.20.1250.20">
    <property type="entry name" value="MFS general substrate transporter like domains"/>
    <property type="match status" value="1"/>
</dbReference>
<feature type="transmembrane region" description="Helical" evidence="6">
    <location>
        <begin position="110"/>
        <end position="131"/>
    </location>
</feature>
<feature type="transmembrane region" description="Helical" evidence="6">
    <location>
        <begin position="386"/>
        <end position="409"/>
    </location>
</feature>
<feature type="transmembrane region" description="Helical" evidence="6">
    <location>
        <begin position="230"/>
        <end position="254"/>
    </location>
</feature>
<dbReference type="InterPro" id="IPR011701">
    <property type="entry name" value="MFS"/>
</dbReference>
<dbReference type="InterPro" id="IPR036259">
    <property type="entry name" value="MFS_trans_sf"/>
</dbReference>
<feature type="transmembrane region" description="Helical" evidence="6">
    <location>
        <begin position="51"/>
        <end position="72"/>
    </location>
</feature>
<evidence type="ECO:0000256" key="6">
    <source>
        <dbReference type="SAM" id="Phobius"/>
    </source>
</evidence>
<reference evidence="8 9" key="1">
    <citation type="submission" date="2015-07" db="EMBL/GenBank/DDBJ databases">
        <title>Genome sequence of Ornatilinea apprima DSM 23815.</title>
        <authorList>
            <person name="Hemp J."/>
            <person name="Ward L.M."/>
            <person name="Pace L.A."/>
            <person name="Fischer W.W."/>
        </authorList>
    </citation>
    <scope>NUCLEOTIDE SEQUENCE [LARGE SCALE GENOMIC DNA]</scope>
    <source>
        <strain evidence="8 9">P3M-1</strain>
    </source>
</reference>
<keyword evidence="3 6" id="KW-0812">Transmembrane</keyword>
<evidence type="ECO:0000256" key="5">
    <source>
        <dbReference type="ARBA" id="ARBA00023136"/>
    </source>
</evidence>
<dbReference type="PANTHER" id="PTHR23513:SF6">
    <property type="entry name" value="MAJOR FACILITATOR SUPERFAMILY ASSOCIATED DOMAIN-CONTAINING PROTEIN"/>
    <property type="match status" value="1"/>
</dbReference>
<proteinExistence type="predicted"/>
<dbReference type="RefSeq" id="WP_075061688.1">
    <property type="nucleotide sequence ID" value="NZ_LGCL01000015.1"/>
</dbReference>
<dbReference type="Proteomes" id="UP000050417">
    <property type="component" value="Unassembled WGS sequence"/>
</dbReference>
<keyword evidence="5 6" id="KW-0472">Membrane</keyword>
<dbReference type="EMBL" id="LGCL01000015">
    <property type="protein sequence ID" value="KPL79067.1"/>
    <property type="molecule type" value="Genomic_DNA"/>
</dbReference>
<keyword evidence="2" id="KW-1003">Cell membrane</keyword>
<name>A0A0P6X7R2_9CHLR</name>